<keyword evidence="2" id="KW-0808">Transferase</keyword>
<proteinExistence type="inferred from homology"/>
<feature type="domain" description="Nucleotidyl transferase" evidence="3">
    <location>
        <begin position="3"/>
        <end position="232"/>
    </location>
</feature>
<accession>A0A6J6H320</accession>
<evidence type="ECO:0000259" key="3">
    <source>
        <dbReference type="Pfam" id="PF00483"/>
    </source>
</evidence>
<comment type="similarity">
    <text evidence="1">Belongs to the transferase hexapeptide repeat family.</text>
</comment>
<dbReference type="InterPro" id="IPR050486">
    <property type="entry name" value="Mannose-1P_guanyltransferase"/>
</dbReference>
<dbReference type="Pfam" id="PF00483">
    <property type="entry name" value="NTP_transferase"/>
    <property type="match status" value="1"/>
</dbReference>
<dbReference type="GO" id="GO:0016740">
    <property type="term" value="F:transferase activity"/>
    <property type="evidence" value="ECO:0007669"/>
    <property type="project" value="UniProtKB-KW"/>
</dbReference>
<protein>
    <submittedName>
        <fullName evidence="5">Unannotated protein</fullName>
    </submittedName>
</protein>
<dbReference type="EMBL" id="CAEZUL010000164">
    <property type="protein sequence ID" value="CAB4608092.1"/>
    <property type="molecule type" value="Genomic_DNA"/>
</dbReference>
<name>A0A6J6H320_9ZZZZ</name>
<dbReference type="Gene3D" id="2.160.10.10">
    <property type="entry name" value="Hexapeptide repeat proteins"/>
    <property type="match status" value="1"/>
</dbReference>
<dbReference type="InterPro" id="IPR056729">
    <property type="entry name" value="GMPPB_C"/>
</dbReference>
<evidence type="ECO:0000313" key="6">
    <source>
        <dbReference type="EMBL" id="CAB4611217.1"/>
    </source>
</evidence>
<gene>
    <name evidence="5" type="ORF">UFOPK1808_01192</name>
    <name evidence="6" type="ORF">UFOPK1889_00298</name>
</gene>
<dbReference type="AlphaFoldDB" id="A0A6J6H320"/>
<dbReference type="PANTHER" id="PTHR22572">
    <property type="entry name" value="SUGAR-1-PHOSPHATE GUANYL TRANSFERASE"/>
    <property type="match status" value="1"/>
</dbReference>
<reference evidence="5" key="1">
    <citation type="submission" date="2020-05" db="EMBL/GenBank/DDBJ databases">
        <authorList>
            <person name="Chiriac C."/>
            <person name="Salcher M."/>
            <person name="Ghai R."/>
            <person name="Kavagutti S V."/>
        </authorList>
    </citation>
    <scope>NUCLEOTIDE SEQUENCE</scope>
</reference>
<dbReference type="InterPro" id="IPR029044">
    <property type="entry name" value="Nucleotide-diphossugar_trans"/>
</dbReference>
<dbReference type="SUPFAM" id="SSF53448">
    <property type="entry name" value="Nucleotide-diphospho-sugar transferases"/>
    <property type="match status" value="1"/>
</dbReference>
<organism evidence="5">
    <name type="scientific">freshwater metagenome</name>
    <dbReference type="NCBI Taxonomy" id="449393"/>
    <lineage>
        <taxon>unclassified sequences</taxon>
        <taxon>metagenomes</taxon>
        <taxon>ecological metagenomes</taxon>
    </lineage>
</organism>
<feature type="domain" description="Mannose-1-phosphate guanyltransferase C-terminal" evidence="4">
    <location>
        <begin position="244"/>
        <end position="327"/>
    </location>
</feature>
<sequence>MHAVVLVGGFGTRLRPLTLTTPKPLLPIANVRQLEHLIANLGAAGVTEVVLAIGFKPEPFLQAFPDGVCAGIPLHYAVEPEPLDTAGAIAFAARHAGVSDTFIVMNGDILCDLDLSSLVAFHKEHGAEGTLHLTPVDDPSQYGVVEINDAGWVQRFVEKPQPGETTSNVVNAGTYVLEPSVLNRIPEGERMSIERVVFPAMVADGTLAAMPTNDYWIDTGLPHTYLQSNLDLIDGTRTRILASVGAHAHVHATASITHSVIGENAIIEDGCVIIDSVVLPGAHIGSRVRLEKSLVMGTVGSDSSLLNCVIGADAQVMPNTHLIDARVPHPDEAK</sequence>
<dbReference type="Pfam" id="PF25087">
    <property type="entry name" value="GMPPB_C"/>
    <property type="match status" value="1"/>
</dbReference>
<evidence type="ECO:0000256" key="1">
    <source>
        <dbReference type="ARBA" id="ARBA00007274"/>
    </source>
</evidence>
<dbReference type="Gene3D" id="3.90.550.10">
    <property type="entry name" value="Spore Coat Polysaccharide Biosynthesis Protein SpsA, Chain A"/>
    <property type="match status" value="1"/>
</dbReference>
<evidence type="ECO:0000256" key="2">
    <source>
        <dbReference type="ARBA" id="ARBA00022679"/>
    </source>
</evidence>
<dbReference type="InterPro" id="IPR005835">
    <property type="entry name" value="NTP_transferase_dom"/>
</dbReference>
<dbReference type="EMBL" id="CAEZUZ010000029">
    <property type="protein sequence ID" value="CAB4611217.1"/>
    <property type="molecule type" value="Genomic_DNA"/>
</dbReference>
<dbReference type="FunFam" id="3.90.550.10:FF:000013">
    <property type="entry name" value="mannose-1-phosphate guanyltransferase beta"/>
    <property type="match status" value="1"/>
</dbReference>
<evidence type="ECO:0000259" key="4">
    <source>
        <dbReference type="Pfam" id="PF25087"/>
    </source>
</evidence>
<evidence type="ECO:0000313" key="5">
    <source>
        <dbReference type="EMBL" id="CAB4608092.1"/>
    </source>
</evidence>